<dbReference type="GO" id="GO:0047496">
    <property type="term" value="P:vesicle transport along microtubule"/>
    <property type="evidence" value="ECO:0007669"/>
    <property type="project" value="TreeGrafter"/>
</dbReference>
<evidence type="ECO:0000256" key="6">
    <source>
        <dbReference type="SAM" id="SignalP"/>
    </source>
</evidence>
<feature type="signal peptide" evidence="6">
    <location>
        <begin position="1"/>
        <end position="18"/>
    </location>
</feature>
<feature type="region of interest" description="Disordered" evidence="5">
    <location>
        <begin position="577"/>
        <end position="603"/>
    </location>
</feature>
<evidence type="ECO:0000256" key="3">
    <source>
        <dbReference type="ARBA" id="ARBA00023054"/>
    </source>
</evidence>
<feature type="region of interest" description="Disordered" evidence="5">
    <location>
        <begin position="616"/>
        <end position="654"/>
    </location>
</feature>
<name>A0AAE1TXS4_9EUCA</name>
<dbReference type="GO" id="GO:0048311">
    <property type="term" value="P:mitochondrion distribution"/>
    <property type="evidence" value="ECO:0007669"/>
    <property type="project" value="TreeGrafter"/>
</dbReference>
<feature type="chain" id="PRO_5042213373" description="Trafficking kinesin-binding protein milt" evidence="6">
    <location>
        <begin position="19"/>
        <end position="864"/>
    </location>
</feature>
<dbReference type="InterPro" id="IPR022154">
    <property type="entry name" value="TRAK1/2_C"/>
</dbReference>
<keyword evidence="6" id="KW-0732">Signal</keyword>
<feature type="region of interest" description="Disordered" evidence="5">
    <location>
        <begin position="740"/>
        <end position="849"/>
    </location>
</feature>
<accession>A0AAE1TXS4</accession>
<keyword evidence="3" id="KW-0175">Coiled coil</keyword>
<dbReference type="PANTHER" id="PTHR15751">
    <property type="entry name" value="TRAFFICKING KINESIN-BINDING PROTEIN"/>
    <property type="match status" value="1"/>
</dbReference>
<evidence type="ECO:0000259" key="8">
    <source>
        <dbReference type="SMART" id="SM01424"/>
    </source>
</evidence>
<protein>
    <recommendedName>
        <fullName evidence="11">Trafficking kinesin-binding protein milt</fullName>
    </recommendedName>
</protein>
<dbReference type="EMBL" id="JAWZYT010002701">
    <property type="protein sequence ID" value="KAK4302628.1"/>
    <property type="molecule type" value="Genomic_DNA"/>
</dbReference>
<keyword evidence="10" id="KW-1185">Reference proteome</keyword>
<evidence type="ECO:0000313" key="9">
    <source>
        <dbReference type="EMBL" id="KAK4302628.1"/>
    </source>
</evidence>
<evidence type="ECO:0000256" key="5">
    <source>
        <dbReference type="SAM" id="MobiDB-lite"/>
    </source>
</evidence>
<comment type="subcellular location">
    <subcellularLocation>
        <location evidence="1">Mitochondrion</location>
    </subcellularLocation>
</comment>
<gene>
    <name evidence="9" type="ORF">Pmani_025299</name>
</gene>
<dbReference type="GO" id="GO:0017022">
    <property type="term" value="F:myosin binding"/>
    <property type="evidence" value="ECO:0007669"/>
    <property type="project" value="TreeGrafter"/>
</dbReference>
<feature type="region of interest" description="Disordered" evidence="5">
    <location>
        <begin position="257"/>
        <end position="279"/>
    </location>
</feature>
<evidence type="ECO:0000256" key="4">
    <source>
        <dbReference type="ARBA" id="ARBA00023128"/>
    </source>
</evidence>
<proteinExistence type="inferred from homology"/>
<reference evidence="9" key="1">
    <citation type="submission" date="2023-11" db="EMBL/GenBank/DDBJ databases">
        <title>Genome assemblies of two species of porcelain crab, Petrolisthes cinctipes and Petrolisthes manimaculis (Anomura: Porcellanidae).</title>
        <authorList>
            <person name="Angst P."/>
        </authorList>
    </citation>
    <scope>NUCLEOTIDE SEQUENCE</scope>
    <source>
        <strain evidence="9">PB745_02</strain>
        <tissue evidence="9">Gill</tissue>
    </source>
</reference>
<dbReference type="AlphaFoldDB" id="A0AAE1TXS4"/>
<feature type="compositionally biased region" description="Low complexity" evidence="5">
    <location>
        <begin position="625"/>
        <end position="642"/>
    </location>
</feature>
<dbReference type="PANTHER" id="PTHR15751:SF12">
    <property type="entry name" value="TRAFFICKING KINESIN-BINDING PROTEIN MILT"/>
    <property type="match status" value="1"/>
</dbReference>
<keyword evidence="4" id="KW-0496">Mitochondrion</keyword>
<feature type="domain" description="HAP1 N-terminal" evidence="8">
    <location>
        <begin position="3"/>
        <end position="261"/>
    </location>
</feature>
<dbReference type="Proteomes" id="UP001292094">
    <property type="component" value="Unassembled WGS sequence"/>
</dbReference>
<dbReference type="Pfam" id="PF04849">
    <property type="entry name" value="HAP1_N"/>
    <property type="match status" value="1"/>
</dbReference>
<dbReference type="GO" id="GO:0006605">
    <property type="term" value="P:protein targeting"/>
    <property type="evidence" value="ECO:0007669"/>
    <property type="project" value="TreeGrafter"/>
</dbReference>
<evidence type="ECO:0008006" key="11">
    <source>
        <dbReference type="Google" id="ProtNLM"/>
    </source>
</evidence>
<dbReference type="InterPro" id="IPR051946">
    <property type="entry name" value="Intracell_Traff-Reg"/>
</dbReference>
<comment type="caution">
    <text evidence="9">The sequence shown here is derived from an EMBL/GenBank/DDBJ whole genome shotgun (WGS) entry which is preliminary data.</text>
</comment>
<dbReference type="SMART" id="SM01424">
    <property type="entry name" value="HAP1_N"/>
    <property type="match status" value="1"/>
</dbReference>
<feature type="domain" description="Trafficking kinesin-binding protein C-terminal" evidence="7">
    <location>
        <begin position="315"/>
        <end position="478"/>
    </location>
</feature>
<feature type="region of interest" description="Disordered" evidence="5">
    <location>
        <begin position="365"/>
        <end position="407"/>
    </location>
</feature>
<feature type="compositionally biased region" description="Low complexity" evidence="5">
    <location>
        <begin position="752"/>
        <end position="767"/>
    </location>
</feature>
<organism evidence="9 10">
    <name type="scientific">Petrolisthes manimaculis</name>
    <dbReference type="NCBI Taxonomy" id="1843537"/>
    <lineage>
        <taxon>Eukaryota</taxon>
        <taxon>Metazoa</taxon>
        <taxon>Ecdysozoa</taxon>
        <taxon>Arthropoda</taxon>
        <taxon>Crustacea</taxon>
        <taxon>Multicrustacea</taxon>
        <taxon>Malacostraca</taxon>
        <taxon>Eumalacostraca</taxon>
        <taxon>Eucarida</taxon>
        <taxon>Decapoda</taxon>
        <taxon>Pleocyemata</taxon>
        <taxon>Anomura</taxon>
        <taxon>Galatheoidea</taxon>
        <taxon>Porcellanidae</taxon>
        <taxon>Petrolisthes</taxon>
    </lineage>
</organism>
<sequence>MNTELIIVFSSLTVLCGSRVSQMTKTYNDIDAVTRLLQEKEKDLELAAKIGQQLLNRNKGLEERNSLLDGEVASATEKITQLKHDLLMKSDLLAIYTNDVDDTSSCETTPTSVRLINMDILQDKVKNLEGENRSLRQEATKLATDTMECEDKEKELVTGVIKQLTDANLQVRQLSEELAKKVEDSLRQQEEITQLLAQVVDLQAHNKRLTCENDELASMVGVARECQQELTMELAELKEKYAEVLDLLHDTQDQLRRAQKKNLPGSRGHHLGSHGLFNSPYHSGNDSIASELHSLNAVGGEEEGNSKASSNMRRTFDTVRLTGRHSHLGSSQGSLNSLGYGGSVQSTPTHLAGGTMSASYLGSRGSSVYSGGSGHPSLDSGADSDASMHTDSEDNYPGSHLGVPGWPGTPDLDSCLRRLGPSQDHRTPPHFLPYGCRTPDSIMSTGSGKSGLSVYGGGNGTDWKLPQKLQIVKPIEGSLTLHQWSRLATPHLGGLLEEREGVAIKGGTGTDLNLEVYSMSDLEEDELEDENPGKQFMSTSGIFTLTNSTILHPDDQVNLTPSIRQAQVSVLPTTTAASHVAATPGTPIRNPSLPPSRRGSTATFSVNTGLAKMLNERGTSKGDNSSFAPTATPANSPTASRPGSPEPEGYKLPGLEDLTKTFYYGASLLRRTFYKSDPSAPQSPTGPQVNLVEQVQAIGVDRFVGLSGSALTVGGVVTSRPATSPLLHLSNLIMSSAKSTSNTVTDSKKPGSTASCTSFASTTLTSSGKSASGMIMSAPKLPSPGERRPTLPSGAPMGIPGHPGAGHLDTRLSQLKPGQRADLGTVGGRPRPTSLGSVPPRGSLAEPNVGTVGWTSFGRKGGLL</sequence>
<evidence type="ECO:0000256" key="1">
    <source>
        <dbReference type="ARBA" id="ARBA00004173"/>
    </source>
</evidence>
<evidence type="ECO:0000259" key="7">
    <source>
        <dbReference type="SMART" id="SM01423"/>
    </source>
</evidence>
<evidence type="ECO:0000256" key="2">
    <source>
        <dbReference type="ARBA" id="ARBA00007007"/>
    </source>
</evidence>
<comment type="similarity">
    <text evidence="2">Belongs to the milton family.</text>
</comment>
<dbReference type="Pfam" id="PF12448">
    <property type="entry name" value="Milton"/>
    <property type="match status" value="2"/>
</dbReference>
<dbReference type="GO" id="GO:0005739">
    <property type="term" value="C:mitochondrion"/>
    <property type="evidence" value="ECO:0007669"/>
    <property type="project" value="UniProtKB-SubCell"/>
</dbReference>
<dbReference type="GO" id="GO:0031410">
    <property type="term" value="C:cytoplasmic vesicle"/>
    <property type="evidence" value="ECO:0007669"/>
    <property type="project" value="TreeGrafter"/>
</dbReference>
<evidence type="ECO:0000313" key="10">
    <source>
        <dbReference type="Proteomes" id="UP001292094"/>
    </source>
</evidence>
<dbReference type="InterPro" id="IPR006933">
    <property type="entry name" value="HAP1_N"/>
</dbReference>
<dbReference type="SMART" id="SM01423">
    <property type="entry name" value="Milton"/>
    <property type="match status" value="1"/>
</dbReference>